<dbReference type="InterPro" id="IPR057383">
    <property type="entry name" value="Tad3"/>
</dbReference>
<dbReference type="AlphaFoldDB" id="D9WX16"/>
<dbReference type="HOGENOM" id="CLU_1884636_0_0_11"/>
<gene>
    <name evidence="1" type="ORF">SSOG_09158</name>
</gene>
<dbReference type="Pfam" id="PF25185">
    <property type="entry name" value="Tad3"/>
    <property type="match status" value="1"/>
</dbReference>
<dbReference type="STRING" id="457427.SSOG_09158"/>
<keyword evidence="2" id="KW-1185">Reference proteome</keyword>
<dbReference type="Proteomes" id="UP000003963">
    <property type="component" value="Unassembled WGS sequence"/>
</dbReference>
<dbReference type="RefSeq" id="WP_009721241.1">
    <property type="nucleotide sequence ID" value="NZ_GG657755.1"/>
</dbReference>
<sequence>MAPSDSNLVAHARRELRLVGEDKDVIDGLCRVVQAFADMGHSGTSAHFATQYLDKLLRYQPLSELTDNPDEWIDRHAEGMTPTPMWQSVRNSEAFSTDGGKTYTLLSERETAGDMATTPLHYSKVLPQVGEREQS</sequence>
<evidence type="ECO:0000313" key="2">
    <source>
        <dbReference type="Proteomes" id="UP000003963"/>
    </source>
</evidence>
<organism evidence="1 2">
    <name type="scientific">Streptomyces himastatinicus ATCC 53653</name>
    <dbReference type="NCBI Taxonomy" id="457427"/>
    <lineage>
        <taxon>Bacteria</taxon>
        <taxon>Bacillati</taxon>
        <taxon>Actinomycetota</taxon>
        <taxon>Actinomycetes</taxon>
        <taxon>Kitasatosporales</taxon>
        <taxon>Streptomycetaceae</taxon>
        <taxon>Streptomyces</taxon>
        <taxon>Streptomyces violaceusniger group</taxon>
    </lineage>
</organism>
<reference evidence="1 2" key="1">
    <citation type="submission" date="2009-02" db="EMBL/GenBank/DDBJ databases">
        <title>Annotation of Streptomyces hygroscopicus strain ATCC 53653.</title>
        <authorList>
            <consortium name="The Broad Institute Genome Sequencing Platform"/>
            <consortium name="Broad Institute Microbial Sequencing Center"/>
            <person name="Fischbach M."/>
            <person name="Godfrey P."/>
            <person name="Ward D."/>
            <person name="Young S."/>
            <person name="Zeng Q."/>
            <person name="Koehrsen M."/>
            <person name="Alvarado L."/>
            <person name="Berlin A.M."/>
            <person name="Bochicchio J."/>
            <person name="Borenstein D."/>
            <person name="Chapman S.B."/>
            <person name="Chen Z."/>
            <person name="Engels R."/>
            <person name="Freedman E."/>
            <person name="Gellesch M."/>
            <person name="Goldberg J."/>
            <person name="Griggs A."/>
            <person name="Gujja S."/>
            <person name="Heilman E.R."/>
            <person name="Heiman D.I."/>
            <person name="Hepburn T.A."/>
            <person name="Howarth C."/>
            <person name="Jen D."/>
            <person name="Larson L."/>
            <person name="Lewis B."/>
            <person name="Mehta T."/>
            <person name="Park D."/>
            <person name="Pearson M."/>
            <person name="Richards J."/>
            <person name="Roberts A."/>
            <person name="Saif S."/>
            <person name="Shea T.D."/>
            <person name="Shenoy N."/>
            <person name="Sisk P."/>
            <person name="Stolte C."/>
            <person name="Sykes S.N."/>
            <person name="Thomson T."/>
            <person name="Walk T."/>
            <person name="White J."/>
            <person name="Yandava C."/>
            <person name="Straight P."/>
            <person name="Clardy J."/>
            <person name="Hung D."/>
            <person name="Kolter R."/>
            <person name="Mekalanos J."/>
            <person name="Walker S."/>
            <person name="Walsh C.T."/>
            <person name="Wieland-Brown L.C."/>
            <person name="Haas B."/>
            <person name="Nusbaum C."/>
            <person name="Birren B."/>
        </authorList>
    </citation>
    <scope>NUCLEOTIDE SEQUENCE [LARGE SCALE GENOMIC DNA]</scope>
    <source>
        <strain evidence="1 2">ATCC 53653</strain>
    </source>
</reference>
<protein>
    <submittedName>
        <fullName evidence="1">Uncharacterized protein</fullName>
    </submittedName>
</protein>
<accession>D9WX16</accession>
<evidence type="ECO:0000313" key="1">
    <source>
        <dbReference type="EMBL" id="EFL29444.1"/>
    </source>
</evidence>
<dbReference type="EMBL" id="GG657755">
    <property type="protein sequence ID" value="EFL29444.1"/>
    <property type="molecule type" value="Genomic_DNA"/>
</dbReference>
<proteinExistence type="predicted"/>
<name>D9WX16_9ACTN</name>